<organism evidence="1 2">
    <name type="scientific">Streptomyces parvus</name>
    <dbReference type="NCBI Taxonomy" id="66428"/>
    <lineage>
        <taxon>Bacteria</taxon>
        <taxon>Bacillati</taxon>
        <taxon>Actinomycetota</taxon>
        <taxon>Actinomycetes</taxon>
        <taxon>Kitasatosporales</taxon>
        <taxon>Streptomycetaceae</taxon>
        <taxon>Streptomyces</taxon>
    </lineage>
</organism>
<keyword evidence="2" id="KW-1185">Reference proteome</keyword>
<protein>
    <submittedName>
        <fullName evidence="1">Restriction endonuclease subunit R</fullName>
    </submittedName>
</protein>
<dbReference type="EMBL" id="VSZQ01000492">
    <property type="protein sequence ID" value="TYR40673.1"/>
    <property type="molecule type" value="Genomic_DNA"/>
</dbReference>
<dbReference type="AlphaFoldDB" id="A0A5D4HLE5"/>
<name>A0A5D4HLE5_9ACTN</name>
<comment type="caution">
    <text evidence="1">The sequence shown here is derived from an EMBL/GenBank/DDBJ whole genome shotgun (WGS) entry which is preliminary data.</text>
</comment>
<proteinExistence type="predicted"/>
<accession>A0A5D4HLE5</accession>
<keyword evidence="1" id="KW-0255">Endonuclease</keyword>
<sequence length="90" mass="9887">TNPLTPAHRTRRTFAQTVQLLELFLHRHGRAPTARETLRVDGDTVQIGPWFAKTRTKHRDGQLPADHAALVAALFDGDWCAPDPAPAAVA</sequence>
<keyword evidence="1" id="KW-0378">Hydrolase</keyword>
<keyword evidence="1" id="KW-0540">Nuclease</keyword>
<dbReference type="Proteomes" id="UP000323242">
    <property type="component" value="Unassembled WGS sequence"/>
</dbReference>
<evidence type="ECO:0000313" key="2">
    <source>
        <dbReference type="Proteomes" id="UP000323242"/>
    </source>
</evidence>
<reference evidence="1 2" key="1">
    <citation type="submission" date="2019-08" db="EMBL/GenBank/DDBJ databases">
        <title>Draft genome for granaticin producer strain Streptomyces parvus C05.</title>
        <authorList>
            <person name="Gonzalez-Pimentel J.L."/>
        </authorList>
    </citation>
    <scope>NUCLEOTIDE SEQUENCE [LARGE SCALE GENOMIC DNA]</scope>
    <source>
        <strain evidence="1 2">C05</strain>
    </source>
</reference>
<dbReference type="GO" id="GO:0004519">
    <property type="term" value="F:endonuclease activity"/>
    <property type="evidence" value="ECO:0007669"/>
    <property type="project" value="UniProtKB-KW"/>
</dbReference>
<evidence type="ECO:0000313" key="1">
    <source>
        <dbReference type="EMBL" id="TYR40673.1"/>
    </source>
</evidence>
<feature type="non-terminal residue" evidence="1">
    <location>
        <position position="1"/>
    </location>
</feature>
<gene>
    <name evidence="1" type="ORF">FY004_38705</name>
</gene>